<organism evidence="1 2">
    <name type="scientific">Methanocaldococcus infernus (strain DSM 11812 / JCM 15783 / ME)</name>
    <dbReference type="NCBI Taxonomy" id="573063"/>
    <lineage>
        <taxon>Archaea</taxon>
        <taxon>Methanobacteriati</taxon>
        <taxon>Methanobacteriota</taxon>
        <taxon>Methanomada group</taxon>
        <taxon>Methanococci</taxon>
        <taxon>Methanococcales</taxon>
        <taxon>Methanocaldococcaceae</taxon>
        <taxon>Methanocaldococcus</taxon>
    </lineage>
</organism>
<evidence type="ECO:0000313" key="2">
    <source>
        <dbReference type="Proteomes" id="UP000002061"/>
    </source>
</evidence>
<dbReference type="RefSeq" id="WP_013100116.1">
    <property type="nucleotide sequence ID" value="NC_014122.1"/>
</dbReference>
<gene>
    <name evidence="1" type="ordered locus">Metin_0703</name>
</gene>
<dbReference type="OrthoDB" id="63976at2157"/>
<dbReference type="GeneID" id="9131712"/>
<dbReference type="AlphaFoldDB" id="D5VS17"/>
<sequence length="569" mass="65595">MFLKKRHLEILKKMKETESQKEIEKALPEDFKNRVVELYILGFVELEGDSIRFTEAGKRLLELVEKLDIENLPEIFIDSEIIKIMELLEETGQVPEDWLALLKERQLADDNGLNEIGKEILKIYRETHPIVYLTPQILSFVRNMPKIGLYDELITYKNSKNFGDYIINALQAMRLLMISPKTSDKAFSTTKTLANVIKIANMVPNISRALILRKEDFELLESGKGSESLEESGFYKEGVTELGKEMMETYKGLGKVEEKTLPIYVLEDELEVLKAIEEIKKIYETNPKVIPTYKEIEKRVNIKDLGETLHILESKELIERKVVDNKDTYWMTEFGEKAKEFGKVTTDGMKAITYPEAGDVPIAEWVMVGKEEGTVKRGITEKGKFYMNLSKTIKRKPYLTKYDVSALVKVPKKKYIHRDELVKLIMEHVGGEEEEIIRAINEAESKGFIVELQNKMIKLTKLGEDVKDAVEEARVPELLNTKFAVTPTTFNILRAIYENREEFDRVWKEKEEGKEHKENEIILLAKLLPLTIDEIKKSLVILKNTGFIGKRGLTDAGKKLVEAYLTFWA</sequence>
<dbReference type="HOGENOM" id="CLU_450283_0_0_2"/>
<dbReference type="EMBL" id="CP002009">
    <property type="protein sequence ID" value="ADG13370.1"/>
    <property type="molecule type" value="Genomic_DNA"/>
</dbReference>
<dbReference type="eggNOG" id="arCOG05079">
    <property type="taxonomic scope" value="Archaea"/>
</dbReference>
<accession>D5VS17</accession>
<dbReference type="Proteomes" id="UP000002061">
    <property type="component" value="Chromosome"/>
</dbReference>
<reference evidence="1" key="1">
    <citation type="submission" date="2010-04" db="EMBL/GenBank/DDBJ databases">
        <title>Complete sequence of Methanocaldococcus infernus ME.</title>
        <authorList>
            <consortium name="US DOE Joint Genome Institute"/>
            <person name="Lucas S."/>
            <person name="Copeland A."/>
            <person name="Lapidus A."/>
            <person name="Cheng J.-F."/>
            <person name="Bruce D."/>
            <person name="Goodwin L."/>
            <person name="Pitluck S."/>
            <person name="Munk A.C."/>
            <person name="Detter J.C."/>
            <person name="Han C."/>
            <person name="Tapia R."/>
            <person name="Land M."/>
            <person name="Hauser L."/>
            <person name="Kyrpides N."/>
            <person name="Mikhailova N."/>
            <person name="Sieprawska-Lupa M."/>
            <person name="Whitman W.B."/>
            <person name="Woyke T."/>
        </authorList>
    </citation>
    <scope>NUCLEOTIDE SEQUENCE [LARGE SCALE GENOMIC DNA]</scope>
    <source>
        <strain evidence="1">ME</strain>
    </source>
</reference>
<protein>
    <recommendedName>
        <fullName evidence="3">DUF505 domain-containing protein</fullName>
    </recommendedName>
</protein>
<proteinExistence type="predicted"/>
<evidence type="ECO:0008006" key="3">
    <source>
        <dbReference type="Google" id="ProtNLM"/>
    </source>
</evidence>
<dbReference type="InterPro" id="IPR007548">
    <property type="entry name" value="DUF505"/>
</dbReference>
<dbReference type="KEGG" id="mif:Metin_0703"/>
<dbReference type="Pfam" id="PF04458">
    <property type="entry name" value="DUF505"/>
    <property type="match status" value="2"/>
</dbReference>
<keyword evidence="2" id="KW-1185">Reference proteome</keyword>
<name>D5VS17_METIM</name>
<dbReference type="STRING" id="573063.Metin_0703"/>
<evidence type="ECO:0000313" key="1">
    <source>
        <dbReference type="EMBL" id="ADG13370.1"/>
    </source>
</evidence>